<keyword evidence="4" id="KW-0597">Phosphoprotein</keyword>
<keyword evidence="6" id="KW-0863">Zinc-finger</keyword>
<protein>
    <recommendedName>
        <fullName evidence="12">Target of EGR1 protein 1</fullName>
    </recommendedName>
</protein>
<dbReference type="AlphaFoldDB" id="A0A1S3JBI8"/>
<dbReference type="GO" id="GO:0034472">
    <property type="term" value="P:snRNA 3'-end processing"/>
    <property type="evidence" value="ECO:0007669"/>
    <property type="project" value="TreeGrafter"/>
</dbReference>
<dbReference type="GO" id="GO:0017069">
    <property type="term" value="F:snRNA binding"/>
    <property type="evidence" value="ECO:0007669"/>
    <property type="project" value="TreeGrafter"/>
</dbReference>
<feature type="region of interest" description="Disordered" evidence="13">
    <location>
        <begin position="312"/>
        <end position="363"/>
    </location>
</feature>
<dbReference type="Pfam" id="PF04857">
    <property type="entry name" value="CAF1"/>
    <property type="match status" value="2"/>
</dbReference>
<evidence type="ECO:0000256" key="2">
    <source>
        <dbReference type="ARBA" id="ARBA00004604"/>
    </source>
</evidence>
<dbReference type="RefSeq" id="XP_013407249.1">
    <property type="nucleotide sequence ID" value="XM_013551795.1"/>
</dbReference>
<comment type="subcellular location">
    <subcellularLocation>
        <location evidence="1">Nucleus speckle</location>
    </subcellularLocation>
    <subcellularLocation>
        <location evidence="2">Nucleus</location>
        <location evidence="2">Nucleolus</location>
    </subcellularLocation>
</comment>
<keyword evidence="9" id="KW-0539">Nucleus</keyword>
<name>A0A1S3JBI8_LINAN</name>
<evidence type="ECO:0000256" key="11">
    <source>
        <dbReference type="ARBA" id="ARBA00062362"/>
    </source>
</evidence>
<accession>A0A1S3JBI8</accession>
<feature type="region of interest" description="Disordered" evidence="13">
    <location>
        <begin position="378"/>
        <end position="420"/>
    </location>
</feature>
<feature type="compositionally biased region" description="Basic and acidic residues" evidence="13">
    <location>
        <begin position="490"/>
        <end position="503"/>
    </location>
</feature>
<dbReference type="Gene3D" id="3.30.420.10">
    <property type="entry name" value="Ribonuclease H-like superfamily/Ribonuclease H"/>
    <property type="match status" value="2"/>
</dbReference>
<feature type="compositionally biased region" description="Polar residues" evidence="13">
    <location>
        <begin position="410"/>
        <end position="419"/>
    </location>
</feature>
<organism evidence="14 15">
    <name type="scientific">Lingula anatina</name>
    <name type="common">Brachiopod</name>
    <name type="synonym">Lingula unguis</name>
    <dbReference type="NCBI Taxonomy" id="7574"/>
    <lineage>
        <taxon>Eukaryota</taxon>
        <taxon>Metazoa</taxon>
        <taxon>Spiralia</taxon>
        <taxon>Lophotrochozoa</taxon>
        <taxon>Brachiopoda</taxon>
        <taxon>Linguliformea</taxon>
        <taxon>Lingulata</taxon>
        <taxon>Lingulida</taxon>
        <taxon>Linguloidea</taxon>
        <taxon>Lingulidae</taxon>
        <taxon>Lingula</taxon>
    </lineage>
</organism>
<dbReference type="GO" id="GO:0016607">
    <property type="term" value="C:nuclear speck"/>
    <property type="evidence" value="ECO:0007669"/>
    <property type="project" value="UniProtKB-SubCell"/>
</dbReference>
<dbReference type="KEGG" id="lak:106171444"/>
<evidence type="ECO:0000256" key="6">
    <source>
        <dbReference type="ARBA" id="ARBA00022771"/>
    </source>
</evidence>
<dbReference type="InterPro" id="IPR051181">
    <property type="entry name" value="CAF1_poly(A)_ribonucleases"/>
</dbReference>
<evidence type="ECO:0000256" key="3">
    <source>
        <dbReference type="ARBA" id="ARBA00008372"/>
    </source>
</evidence>
<dbReference type="InterPro" id="IPR006941">
    <property type="entry name" value="RNase_CAF1"/>
</dbReference>
<dbReference type="GO" id="GO:0000175">
    <property type="term" value="F:3'-5'-RNA exonuclease activity"/>
    <property type="evidence" value="ECO:0007669"/>
    <property type="project" value="TreeGrafter"/>
</dbReference>
<evidence type="ECO:0000313" key="14">
    <source>
        <dbReference type="Proteomes" id="UP000085678"/>
    </source>
</evidence>
<sequence length="503" mass="56623">MADLSNVPVIDIHDDNFEEMWPSVVLALRTSTLVALDLELSGLGNRKMLTAKSIDDRYSALREVARTRSVLSVGISCFKQQPSNDLQVTFFVQTYNITLLCSEDYVVEPSSVQFLVDHGFDFNKQYSLGVSYYRGNDRAGDTKLRTVRQLISELILSRVPIAFHNGMVDLIYLYHSFYAELPSKLSTFLADLSEVFPAGIYDTKYITEFSARLQASFLEYAFRKCQRDNAFSASKEENYVHLQFPSYPSSFQNVKHKYIGLPGFKSVWTSEEKRKHASSICQVFAAHGWCPSLRKCQKSHNIDLILDCEEERRGKKRRRKRQKGQAASMEAERHTDDCDQSDANSADVDMESSHVLSKCTKSQKDGEFHNANEAVKQIHSSSVHNKDTLPSSKQDSPSSLTASHLEGGTPLSQSQSNSGGHRAGFDAFMTGFVLAKYVVQYGNTLHTDEVYKIGNFGMDSFANKLPLSGKDIPLQVTKSSFAKTSKNHQQKMELLQKHKESTT</sequence>
<evidence type="ECO:0000256" key="4">
    <source>
        <dbReference type="ARBA" id="ARBA00022553"/>
    </source>
</evidence>
<evidence type="ECO:0000256" key="9">
    <source>
        <dbReference type="ARBA" id="ARBA00023242"/>
    </source>
</evidence>
<reference evidence="15" key="1">
    <citation type="submission" date="2025-08" db="UniProtKB">
        <authorList>
            <consortium name="RefSeq"/>
        </authorList>
    </citation>
    <scope>IDENTIFICATION</scope>
    <source>
        <tissue evidence="15">Gonads</tissue>
    </source>
</reference>
<dbReference type="GeneID" id="106171444"/>
<comment type="function">
    <text evidence="10">Inhibits cell growth rate and cell cycle. Induces CDKN1A expression as well as TGF-beta expression. Mediates the inhibitory growth effect of EGR1. Involved in the maturation of snRNAs and snRNA 3'-tail processing.</text>
</comment>
<evidence type="ECO:0000256" key="10">
    <source>
        <dbReference type="ARBA" id="ARBA00057484"/>
    </source>
</evidence>
<comment type="similarity">
    <text evidence="3">Belongs to the CAF1 family.</text>
</comment>
<keyword evidence="7" id="KW-0862">Zinc</keyword>
<comment type="subunit">
    <text evidence="11">Interacts with U1, U2, U4, U5 and U6 snRNAs.</text>
</comment>
<dbReference type="PANTHER" id="PTHR15092:SF37">
    <property type="entry name" value="TARGET OF EGR1 PROTEIN 1"/>
    <property type="match status" value="1"/>
</dbReference>
<evidence type="ECO:0000256" key="7">
    <source>
        <dbReference type="ARBA" id="ARBA00022833"/>
    </source>
</evidence>
<dbReference type="SUPFAM" id="SSF90229">
    <property type="entry name" value="CCCH zinc finger"/>
    <property type="match status" value="1"/>
</dbReference>
<evidence type="ECO:0000256" key="8">
    <source>
        <dbReference type="ARBA" id="ARBA00022990"/>
    </source>
</evidence>
<gene>
    <name evidence="15" type="primary">LOC106171444</name>
</gene>
<dbReference type="STRING" id="7574.A0A1S3JBI8"/>
<dbReference type="GO" id="GO:0008270">
    <property type="term" value="F:zinc ion binding"/>
    <property type="evidence" value="ECO:0007669"/>
    <property type="project" value="UniProtKB-KW"/>
</dbReference>
<dbReference type="InterPro" id="IPR012337">
    <property type="entry name" value="RNaseH-like_sf"/>
</dbReference>
<evidence type="ECO:0000313" key="15">
    <source>
        <dbReference type="RefSeq" id="XP_013407249.1"/>
    </source>
</evidence>
<evidence type="ECO:0000256" key="12">
    <source>
        <dbReference type="ARBA" id="ARBA00071349"/>
    </source>
</evidence>
<dbReference type="GO" id="GO:0005730">
    <property type="term" value="C:nucleolus"/>
    <property type="evidence" value="ECO:0007669"/>
    <property type="project" value="UniProtKB-SubCell"/>
</dbReference>
<keyword evidence="8" id="KW-0007">Acetylation</keyword>
<dbReference type="FunFam" id="3.30.420.10:FF:000039">
    <property type="entry name" value="Target of EGR1 protein 1"/>
    <property type="match status" value="1"/>
</dbReference>
<proteinExistence type="inferred from homology"/>
<dbReference type="SUPFAM" id="SSF53098">
    <property type="entry name" value="Ribonuclease H-like"/>
    <property type="match status" value="1"/>
</dbReference>
<evidence type="ECO:0000256" key="1">
    <source>
        <dbReference type="ARBA" id="ARBA00004324"/>
    </source>
</evidence>
<dbReference type="PANTHER" id="PTHR15092">
    <property type="entry name" value="POLY A -SPECIFIC RIBONUCLEASE/TARGET OF EGR1, MEMBER 1"/>
    <property type="match status" value="1"/>
</dbReference>
<evidence type="ECO:0000256" key="5">
    <source>
        <dbReference type="ARBA" id="ARBA00022723"/>
    </source>
</evidence>
<feature type="region of interest" description="Disordered" evidence="13">
    <location>
        <begin position="483"/>
        <end position="503"/>
    </location>
</feature>
<evidence type="ECO:0000256" key="13">
    <source>
        <dbReference type="SAM" id="MobiDB-lite"/>
    </source>
</evidence>
<dbReference type="OrthoDB" id="414075at2759"/>
<dbReference type="GO" id="GO:0015030">
    <property type="term" value="C:Cajal body"/>
    <property type="evidence" value="ECO:0007669"/>
    <property type="project" value="TreeGrafter"/>
</dbReference>
<keyword evidence="5" id="KW-0479">Metal-binding</keyword>
<dbReference type="InterPro" id="IPR036397">
    <property type="entry name" value="RNaseH_sf"/>
</dbReference>
<feature type="compositionally biased region" description="Polar residues" evidence="13">
    <location>
        <begin position="378"/>
        <end position="402"/>
    </location>
</feature>
<dbReference type="InParanoid" id="A0A1S3JBI8"/>
<dbReference type="OMA" id="RCCMPPT"/>
<dbReference type="InterPro" id="IPR036855">
    <property type="entry name" value="Znf_CCCH_sf"/>
</dbReference>
<feature type="compositionally biased region" description="Basic residues" evidence="13">
    <location>
        <begin position="314"/>
        <end position="323"/>
    </location>
</feature>
<dbReference type="Proteomes" id="UP000085678">
    <property type="component" value="Unplaced"/>
</dbReference>
<dbReference type="Gene3D" id="6.10.250.3220">
    <property type="match status" value="1"/>
</dbReference>
<keyword evidence="14" id="KW-1185">Reference proteome</keyword>